<dbReference type="CDD" id="cd17550">
    <property type="entry name" value="REC_NtrX-like"/>
    <property type="match status" value="1"/>
</dbReference>
<feature type="domain" description="Sigma-54 factor interaction" evidence="8">
    <location>
        <begin position="142"/>
        <end position="360"/>
    </location>
</feature>
<organism evidence="10 11">
    <name type="scientific">Wenzhouxiangella sediminis</name>
    <dbReference type="NCBI Taxonomy" id="1792836"/>
    <lineage>
        <taxon>Bacteria</taxon>
        <taxon>Pseudomonadati</taxon>
        <taxon>Pseudomonadota</taxon>
        <taxon>Gammaproteobacteria</taxon>
        <taxon>Chromatiales</taxon>
        <taxon>Wenzhouxiangellaceae</taxon>
        <taxon>Wenzhouxiangella</taxon>
    </lineage>
</organism>
<evidence type="ECO:0000256" key="3">
    <source>
        <dbReference type="ARBA" id="ARBA00022840"/>
    </source>
</evidence>
<dbReference type="SUPFAM" id="SSF52172">
    <property type="entry name" value="CheY-like"/>
    <property type="match status" value="1"/>
</dbReference>
<feature type="modified residue" description="4-aspartylphosphate" evidence="7">
    <location>
        <position position="54"/>
    </location>
</feature>
<dbReference type="GO" id="GO:0043565">
    <property type="term" value="F:sequence-specific DNA binding"/>
    <property type="evidence" value="ECO:0007669"/>
    <property type="project" value="InterPro"/>
</dbReference>
<dbReference type="Gene3D" id="3.40.50.2300">
    <property type="match status" value="1"/>
</dbReference>
<dbReference type="PROSITE" id="PS50045">
    <property type="entry name" value="SIGMA54_INTERACT_4"/>
    <property type="match status" value="1"/>
</dbReference>
<keyword evidence="4" id="KW-0902">Two-component regulatory system</keyword>
<keyword evidence="1 7" id="KW-0597">Phosphoprotein</keyword>
<dbReference type="SUPFAM" id="SSF52540">
    <property type="entry name" value="P-loop containing nucleoside triphosphate hydrolases"/>
    <property type="match status" value="1"/>
</dbReference>
<dbReference type="PANTHER" id="PTHR32071">
    <property type="entry name" value="TRANSCRIPTIONAL REGULATORY PROTEIN"/>
    <property type="match status" value="1"/>
</dbReference>
<dbReference type="PANTHER" id="PTHR32071:SF17">
    <property type="entry name" value="TRANSCRIPTIONAL REGULATOR (NTRC FAMILY)"/>
    <property type="match status" value="1"/>
</dbReference>
<dbReference type="InterPro" id="IPR002197">
    <property type="entry name" value="HTH_Fis"/>
</dbReference>
<evidence type="ECO:0000256" key="2">
    <source>
        <dbReference type="ARBA" id="ARBA00022741"/>
    </source>
</evidence>
<protein>
    <submittedName>
        <fullName evidence="10">Sigma-54-dependent Fis family transcriptional regulator</fullName>
    </submittedName>
</protein>
<dbReference type="Pfam" id="PF25601">
    <property type="entry name" value="AAA_lid_14"/>
    <property type="match status" value="1"/>
</dbReference>
<sequence length="449" mass="50178">MSSARILIVDDEPDIREMIGEILRDEGHEITDAGNAAEARERLREAAPDLILLDVWMPDTDGISLLREWRDAGVLKCPVVMISGHGSVETAVEATRLGAFDFIEKPVSMARLMVTIENALEAGRLKRENEGLKRNQPAVLEPLGRSAVVQQLRQRLERVAQHEAPVLIAGEPGVGKQEAARWIHAHSPRSEGPFVSAATRVDSASFKTMLLGEDGAEGLLAEAQGGVLFIDDVSRLDRGAQTVLLKVLESGRLDPEQSDSSALDLRLIAGTSQPLEKLVRDGSFDESLFYQLNVLPLEIPPLRERQEDVPDLVRFYAEYYPGRDGTPYRHFPVAVQNRLRQYHWPGNLRELRNLVQRLLILGGGEEVTVAEVEEALAQSDTGETVGDRKMPALYNMPLREAREEFERQYLTFKLQSVEGSVGKLAEIVEMERTHLYRKLKQLGIDPKQF</sequence>
<dbReference type="InterPro" id="IPR027417">
    <property type="entry name" value="P-loop_NTPase"/>
</dbReference>
<dbReference type="GO" id="GO:0006355">
    <property type="term" value="P:regulation of DNA-templated transcription"/>
    <property type="evidence" value="ECO:0007669"/>
    <property type="project" value="InterPro"/>
</dbReference>
<dbReference type="EMBL" id="QUZK01000037">
    <property type="protein sequence ID" value="RFF30200.1"/>
    <property type="molecule type" value="Genomic_DNA"/>
</dbReference>
<keyword evidence="2" id="KW-0547">Nucleotide-binding</keyword>
<dbReference type="GO" id="GO:0000160">
    <property type="term" value="P:phosphorelay signal transduction system"/>
    <property type="evidence" value="ECO:0007669"/>
    <property type="project" value="UniProtKB-KW"/>
</dbReference>
<evidence type="ECO:0000259" key="8">
    <source>
        <dbReference type="PROSITE" id="PS50045"/>
    </source>
</evidence>
<dbReference type="InterPro" id="IPR058031">
    <property type="entry name" value="AAA_lid_NorR"/>
</dbReference>
<dbReference type="InterPro" id="IPR011006">
    <property type="entry name" value="CheY-like_superfamily"/>
</dbReference>
<evidence type="ECO:0000256" key="5">
    <source>
        <dbReference type="ARBA" id="ARBA00023015"/>
    </source>
</evidence>
<dbReference type="SMART" id="SM00382">
    <property type="entry name" value="AAA"/>
    <property type="match status" value="1"/>
</dbReference>
<dbReference type="PROSITE" id="PS00688">
    <property type="entry name" value="SIGMA54_INTERACT_3"/>
    <property type="match status" value="1"/>
</dbReference>
<dbReference type="OrthoDB" id="9804019at2"/>
<dbReference type="Proteomes" id="UP000260351">
    <property type="component" value="Unassembled WGS sequence"/>
</dbReference>
<dbReference type="AlphaFoldDB" id="A0A3E1K808"/>
<comment type="caution">
    <text evidence="10">The sequence shown here is derived from an EMBL/GenBank/DDBJ whole genome shotgun (WGS) entry which is preliminary data.</text>
</comment>
<evidence type="ECO:0000256" key="6">
    <source>
        <dbReference type="ARBA" id="ARBA00023163"/>
    </source>
</evidence>
<dbReference type="InterPro" id="IPR003593">
    <property type="entry name" value="AAA+_ATPase"/>
</dbReference>
<dbReference type="Gene3D" id="1.10.10.60">
    <property type="entry name" value="Homeodomain-like"/>
    <property type="match status" value="1"/>
</dbReference>
<keyword evidence="6" id="KW-0804">Transcription</keyword>
<dbReference type="InterPro" id="IPR001789">
    <property type="entry name" value="Sig_transdc_resp-reg_receiver"/>
</dbReference>
<dbReference type="Pfam" id="PF02954">
    <property type="entry name" value="HTH_8"/>
    <property type="match status" value="1"/>
</dbReference>
<dbReference type="SUPFAM" id="SSF46689">
    <property type="entry name" value="Homeodomain-like"/>
    <property type="match status" value="1"/>
</dbReference>
<dbReference type="SMART" id="SM00448">
    <property type="entry name" value="REC"/>
    <property type="match status" value="1"/>
</dbReference>
<evidence type="ECO:0000256" key="7">
    <source>
        <dbReference type="PROSITE-ProRule" id="PRU00169"/>
    </source>
</evidence>
<dbReference type="Gene3D" id="3.40.50.300">
    <property type="entry name" value="P-loop containing nucleotide triphosphate hydrolases"/>
    <property type="match status" value="1"/>
</dbReference>
<dbReference type="Gene3D" id="1.10.8.60">
    <property type="match status" value="1"/>
</dbReference>
<accession>A0A3E1K808</accession>
<dbReference type="InterPro" id="IPR025944">
    <property type="entry name" value="Sigma_54_int_dom_CS"/>
</dbReference>
<dbReference type="InterPro" id="IPR002078">
    <property type="entry name" value="Sigma_54_int"/>
</dbReference>
<evidence type="ECO:0000256" key="4">
    <source>
        <dbReference type="ARBA" id="ARBA00023012"/>
    </source>
</evidence>
<reference evidence="10 11" key="1">
    <citation type="submission" date="2018-08" db="EMBL/GenBank/DDBJ databases">
        <title>Wenzhouxiangella salilacus sp. nov., a novel bacterium isolated from a saline lake in Xinjiang Province, China.</title>
        <authorList>
            <person name="Han S."/>
        </authorList>
    </citation>
    <scope>NUCLEOTIDE SEQUENCE [LARGE SCALE GENOMIC DNA]</scope>
    <source>
        <strain evidence="10 11">XDB06</strain>
    </source>
</reference>
<keyword evidence="5" id="KW-0805">Transcription regulation</keyword>
<dbReference type="InterPro" id="IPR009057">
    <property type="entry name" value="Homeodomain-like_sf"/>
</dbReference>
<evidence type="ECO:0000313" key="10">
    <source>
        <dbReference type="EMBL" id="RFF30200.1"/>
    </source>
</evidence>
<evidence type="ECO:0000256" key="1">
    <source>
        <dbReference type="ARBA" id="ARBA00022553"/>
    </source>
</evidence>
<gene>
    <name evidence="10" type="ORF">DZC52_08970</name>
</gene>
<proteinExistence type="predicted"/>
<dbReference type="PROSITE" id="PS50110">
    <property type="entry name" value="RESPONSE_REGULATORY"/>
    <property type="match status" value="1"/>
</dbReference>
<dbReference type="GO" id="GO:0005524">
    <property type="term" value="F:ATP binding"/>
    <property type="evidence" value="ECO:0007669"/>
    <property type="project" value="UniProtKB-KW"/>
</dbReference>
<dbReference type="RefSeq" id="WP_116650801.1">
    <property type="nucleotide sequence ID" value="NZ_QUZK01000037.1"/>
</dbReference>
<feature type="domain" description="Response regulatory" evidence="9">
    <location>
        <begin position="5"/>
        <end position="120"/>
    </location>
</feature>
<dbReference type="Pfam" id="PF00158">
    <property type="entry name" value="Sigma54_activat"/>
    <property type="match status" value="1"/>
</dbReference>
<keyword evidence="3" id="KW-0067">ATP-binding</keyword>
<keyword evidence="11" id="KW-1185">Reference proteome</keyword>
<dbReference type="Pfam" id="PF00072">
    <property type="entry name" value="Response_reg"/>
    <property type="match status" value="1"/>
</dbReference>
<dbReference type="InterPro" id="IPR000641">
    <property type="entry name" value="CbxX/CfxQ"/>
</dbReference>
<dbReference type="CDD" id="cd00009">
    <property type="entry name" value="AAA"/>
    <property type="match status" value="1"/>
</dbReference>
<name>A0A3E1K808_9GAMM</name>
<evidence type="ECO:0000313" key="11">
    <source>
        <dbReference type="Proteomes" id="UP000260351"/>
    </source>
</evidence>
<dbReference type="FunFam" id="3.40.50.2300:FF:000018">
    <property type="entry name" value="DNA-binding transcriptional regulator NtrC"/>
    <property type="match status" value="1"/>
</dbReference>
<evidence type="ECO:0000259" key="9">
    <source>
        <dbReference type="PROSITE" id="PS50110"/>
    </source>
</evidence>
<dbReference type="PRINTS" id="PR00819">
    <property type="entry name" value="CBXCFQXSUPER"/>
</dbReference>